<evidence type="ECO:0000313" key="3">
    <source>
        <dbReference type="Proteomes" id="UP001266305"/>
    </source>
</evidence>
<name>A0ABQ9VL92_SAGOE</name>
<dbReference type="EMBL" id="JASSZA010000005">
    <property type="protein sequence ID" value="KAK2109860.1"/>
    <property type="molecule type" value="Genomic_DNA"/>
</dbReference>
<evidence type="ECO:0000313" key="2">
    <source>
        <dbReference type="EMBL" id="KAK2109860.1"/>
    </source>
</evidence>
<evidence type="ECO:0000256" key="1">
    <source>
        <dbReference type="SAM" id="MobiDB-lite"/>
    </source>
</evidence>
<gene>
    <name evidence="2" type="ORF">P7K49_009606</name>
</gene>
<sequence length="83" mass="9069">MQSLGGTGAELPQDGCRAQDPGLATGVEQAWLLLEVPTKPFDSLSPPCSQSDSRIHWVLYEKWVAQTGTQKKPRSVFVIKTIS</sequence>
<comment type="caution">
    <text evidence="2">The sequence shown here is derived from an EMBL/GenBank/DDBJ whole genome shotgun (WGS) entry which is preliminary data.</text>
</comment>
<feature type="region of interest" description="Disordered" evidence="1">
    <location>
        <begin position="1"/>
        <end position="21"/>
    </location>
</feature>
<keyword evidence="3" id="KW-1185">Reference proteome</keyword>
<accession>A0ABQ9VL92</accession>
<proteinExistence type="predicted"/>
<dbReference type="Proteomes" id="UP001266305">
    <property type="component" value="Unassembled WGS sequence"/>
</dbReference>
<organism evidence="2 3">
    <name type="scientific">Saguinus oedipus</name>
    <name type="common">Cotton-top tamarin</name>
    <name type="synonym">Oedipomidas oedipus</name>
    <dbReference type="NCBI Taxonomy" id="9490"/>
    <lineage>
        <taxon>Eukaryota</taxon>
        <taxon>Metazoa</taxon>
        <taxon>Chordata</taxon>
        <taxon>Craniata</taxon>
        <taxon>Vertebrata</taxon>
        <taxon>Euteleostomi</taxon>
        <taxon>Mammalia</taxon>
        <taxon>Eutheria</taxon>
        <taxon>Euarchontoglires</taxon>
        <taxon>Primates</taxon>
        <taxon>Haplorrhini</taxon>
        <taxon>Platyrrhini</taxon>
        <taxon>Cebidae</taxon>
        <taxon>Callitrichinae</taxon>
        <taxon>Saguinus</taxon>
    </lineage>
</organism>
<protein>
    <submittedName>
        <fullName evidence="2">Uncharacterized protein</fullName>
    </submittedName>
</protein>
<reference evidence="2 3" key="1">
    <citation type="submission" date="2023-05" db="EMBL/GenBank/DDBJ databases">
        <title>B98-5 Cell Line De Novo Hybrid Assembly: An Optical Mapping Approach.</title>
        <authorList>
            <person name="Kananen K."/>
            <person name="Auerbach J.A."/>
            <person name="Kautto E."/>
            <person name="Blachly J.S."/>
        </authorList>
    </citation>
    <scope>NUCLEOTIDE SEQUENCE [LARGE SCALE GENOMIC DNA]</scope>
    <source>
        <strain evidence="2">B95-8</strain>
        <tissue evidence="2">Cell line</tissue>
    </source>
</reference>